<dbReference type="InterPro" id="IPR003594">
    <property type="entry name" value="HATPase_dom"/>
</dbReference>
<comment type="catalytic activity">
    <reaction evidence="1">
        <text>ATP + protein L-histidine = ADP + protein N-phospho-L-histidine.</text>
        <dbReference type="EC" id="2.7.13.3"/>
    </reaction>
</comment>
<dbReference type="SUPFAM" id="SSF52172">
    <property type="entry name" value="CheY-like"/>
    <property type="match status" value="1"/>
</dbReference>
<evidence type="ECO:0000256" key="9">
    <source>
        <dbReference type="SAM" id="Coils"/>
    </source>
</evidence>
<evidence type="ECO:0000256" key="5">
    <source>
        <dbReference type="ARBA" id="ARBA00022777"/>
    </source>
</evidence>
<sequence>MKILIIDDSKLVIEYAKSILLENNINCDIVTCNNGEDGLRILENEEIDVIILDIVMPNISGIEVLKRIRLNKKYDDVQILMFTSLQDKEFLKISFEYGATDFVRKPIEVIEFISRVKAAIRVRNYQLSLREALSILEDRNSQLVELNKQLKEAQDYMVQKEKLAAIGQLAAGVAHEINNPLGYVSSNTETLSKYIVKYKSIIKEYRRLIEIIEKNNLNFDEIMEIIKNIKKLENKLHINFISEDGEMLINDSFEGIERITKIVHSLKNFARDEKNDEYDNYDLTDIIEETLLLIKNEYKYSIDIEKDFQITSQIFCNRIQISQVIMNIIINAVQAIKSQNRNDRGLIRIKVYQQEGYVICEIKDNGPGIEKQNINKIFNPFFTTKNISQGTGLGLNIAYDIIVNKHGGDIFVESELGKYTIFTIVLPIKKLENN</sequence>
<dbReference type="PROSITE" id="PS50109">
    <property type="entry name" value="HIS_KIN"/>
    <property type="match status" value="1"/>
</dbReference>
<protein>
    <recommendedName>
        <fullName evidence="3">Stage 0 sporulation protein A homolog</fullName>
        <ecNumber evidence="2">2.7.13.3</ecNumber>
    </recommendedName>
</protein>
<dbReference type="InterPro" id="IPR001789">
    <property type="entry name" value="Sig_transdc_resp-reg_receiver"/>
</dbReference>
<dbReference type="STRING" id="1121301.SAMN02745912_00073"/>
<evidence type="ECO:0000256" key="1">
    <source>
        <dbReference type="ARBA" id="ARBA00000085"/>
    </source>
</evidence>
<dbReference type="InterPro" id="IPR036890">
    <property type="entry name" value="HATPase_C_sf"/>
</dbReference>
<dbReference type="CDD" id="cd00082">
    <property type="entry name" value="HisKA"/>
    <property type="match status" value="1"/>
</dbReference>
<dbReference type="GO" id="GO:0000155">
    <property type="term" value="F:phosphorelay sensor kinase activity"/>
    <property type="evidence" value="ECO:0007669"/>
    <property type="project" value="InterPro"/>
</dbReference>
<dbReference type="EC" id="2.7.13.3" evidence="2"/>
<name>A0A1M6JNY8_PARC5</name>
<dbReference type="PRINTS" id="PR00344">
    <property type="entry name" value="BCTRLSENSOR"/>
</dbReference>
<evidence type="ECO:0000313" key="12">
    <source>
        <dbReference type="EMBL" id="SHJ48410.1"/>
    </source>
</evidence>
<dbReference type="InterPro" id="IPR011006">
    <property type="entry name" value="CheY-like_superfamily"/>
</dbReference>
<dbReference type="InterPro" id="IPR036097">
    <property type="entry name" value="HisK_dim/P_sf"/>
</dbReference>
<feature type="domain" description="Response regulatory" evidence="11">
    <location>
        <begin position="2"/>
        <end position="120"/>
    </location>
</feature>
<dbReference type="InterPro" id="IPR003661">
    <property type="entry name" value="HisK_dim/P_dom"/>
</dbReference>
<dbReference type="SMART" id="SM00448">
    <property type="entry name" value="REC"/>
    <property type="match status" value="1"/>
</dbReference>
<reference evidence="12 13" key="1">
    <citation type="submission" date="2016-11" db="EMBL/GenBank/DDBJ databases">
        <authorList>
            <person name="Jaros S."/>
            <person name="Januszkiewicz K."/>
            <person name="Wedrychowicz H."/>
        </authorList>
    </citation>
    <scope>NUCLEOTIDE SEQUENCE [LARGE SCALE GENOMIC DNA]</scope>
    <source>
        <strain evidence="12 13">DSM 15212</strain>
    </source>
</reference>
<feature type="coiled-coil region" evidence="9">
    <location>
        <begin position="133"/>
        <end position="163"/>
    </location>
</feature>
<dbReference type="InterPro" id="IPR005467">
    <property type="entry name" value="His_kinase_dom"/>
</dbReference>
<dbReference type="AlphaFoldDB" id="A0A1M6JNY8"/>
<keyword evidence="5 12" id="KW-0808">Transferase</keyword>
<accession>A0A1M6JNY8</accession>
<comment type="function">
    <text evidence="7">May play the central regulatory role in sporulation. It may be an element of the effector pathway responsible for the activation of sporulation genes in response to nutritional stress. Spo0A may act in concert with spo0H (a sigma factor) to control the expression of some genes that are critical to the sporulation process.</text>
</comment>
<keyword evidence="6" id="KW-0902">Two-component regulatory system</keyword>
<evidence type="ECO:0000256" key="3">
    <source>
        <dbReference type="ARBA" id="ARBA00018672"/>
    </source>
</evidence>
<evidence type="ECO:0000256" key="8">
    <source>
        <dbReference type="PROSITE-ProRule" id="PRU00169"/>
    </source>
</evidence>
<proteinExistence type="predicted"/>
<dbReference type="PANTHER" id="PTHR43065">
    <property type="entry name" value="SENSOR HISTIDINE KINASE"/>
    <property type="match status" value="1"/>
</dbReference>
<feature type="modified residue" description="4-aspartylphosphate" evidence="8">
    <location>
        <position position="53"/>
    </location>
</feature>
<keyword evidence="4 8" id="KW-0597">Phosphoprotein</keyword>
<evidence type="ECO:0000256" key="4">
    <source>
        <dbReference type="ARBA" id="ARBA00022553"/>
    </source>
</evidence>
<evidence type="ECO:0000256" key="6">
    <source>
        <dbReference type="ARBA" id="ARBA00023012"/>
    </source>
</evidence>
<dbReference type="Proteomes" id="UP000184465">
    <property type="component" value="Unassembled WGS sequence"/>
</dbReference>
<dbReference type="InterPro" id="IPR004358">
    <property type="entry name" value="Sig_transdc_His_kin-like_C"/>
</dbReference>
<keyword evidence="13" id="KW-1185">Reference proteome</keyword>
<keyword evidence="5 12" id="KW-0418">Kinase</keyword>
<evidence type="ECO:0000256" key="2">
    <source>
        <dbReference type="ARBA" id="ARBA00012438"/>
    </source>
</evidence>
<dbReference type="OrthoDB" id="9784397at2"/>
<dbReference type="SUPFAM" id="SSF55874">
    <property type="entry name" value="ATPase domain of HSP90 chaperone/DNA topoisomerase II/histidine kinase"/>
    <property type="match status" value="1"/>
</dbReference>
<organism evidence="12 13">
    <name type="scientific">Paramaledivibacter caminithermalis (strain DSM 15212 / CIP 107654 / DViRD3)</name>
    <name type="common">Clostridium caminithermale</name>
    <dbReference type="NCBI Taxonomy" id="1121301"/>
    <lineage>
        <taxon>Bacteria</taxon>
        <taxon>Bacillati</taxon>
        <taxon>Bacillota</taxon>
        <taxon>Clostridia</taxon>
        <taxon>Peptostreptococcales</taxon>
        <taxon>Caminicellaceae</taxon>
        <taxon>Paramaledivibacter</taxon>
    </lineage>
</organism>
<feature type="domain" description="Histidine kinase" evidence="10">
    <location>
        <begin position="172"/>
        <end position="430"/>
    </location>
</feature>
<dbReference type="PANTHER" id="PTHR43065:SF50">
    <property type="entry name" value="HISTIDINE KINASE"/>
    <property type="match status" value="1"/>
</dbReference>
<dbReference type="EMBL" id="FRAG01000001">
    <property type="protein sequence ID" value="SHJ48410.1"/>
    <property type="molecule type" value="Genomic_DNA"/>
</dbReference>
<dbReference type="Gene3D" id="1.10.287.130">
    <property type="match status" value="1"/>
</dbReference>
<keyword evidence="9" id="KW-0175">Coiled coil</keyword>
<dbReference type="Gene3D" id="3.40.50.2300">
    <property type="match status" value="1"/>
</dbReference>
<evidence type="ECO:0000256" key="7">
    <source>
        <dbReference type="ARBA" id="ARBA00024867"/>
    </source>
</evidence>
<evidence type="ECO:0000259" key="11">
    <source>
        <dbReference type="PROSITE" id="PS50110"/>
    </source>
</evidence>
<dbReference type="PROSITE" id="PS50110">
    <property type="entry name" value="RESPONSE_REGULATORY"/>
    <property type="match status" value="1"/>
</dbReference>
<dbReference type="SUPFAM" id="SSF47384">
    <property type="entry name" value="Homodimeric domain of signal transducing histidine kinase"/>
    <property type="match status" value="1"/>
</dbReference>
<evidence type="ECO:0000259" key="10">
    <source>
        <dbReference type="PROSITE" id="PS50109"/>
    </source>
</evidence>
<dbReference type="Gene3D" id="3.30.565.10">
    <property type="entry name" value="Histidine kinase-like ATPase, C-terminal domain"/>
    <property type="match status" value="1"/>
</dbReference>
<evidence type="ECO:0000313" key="13">
    <source>
        <dbReference type="Proteomes" id="UP000184465"/>
    </source>
</evidence>
<dbReference type="SMART" id="SM00387">
    <property type="entry name" value="HATPase_c"/>
    <property type="match status" value="1"/>
</dbReference>
<gene>
    <name evidence="12" type="ORF">SAMN02745912_00073</name>
</gene>
<dbReference type="RefSeq" id="WP_073146327.1">
    <property type="nucleotide sequence ID" value="NZ_FRAG01000001.1"/>
</dbReference>
<dbReference type="Pfam" id="PF02518">
    <property type="entry name" value="HATPase_c"/>
    <property type="match status" value="1"/>
</dbReference>
<dbReference type="Pfam" id="PF00072">
    <property type="entry name" value="Response_reg"/>
    <property type="match status" value="1"/>
</dbReference>